<protein>
    <submittedName>
        <fullName evidence="9">Long-chain fatty acid transport protein</fullName>
    </submittedName>
</protein>
<reference evidence="10" key="1">
    <citation type="submission" date="2015-08" db="EMBL/GenBank/DDBJ databases">
        <authorList>
            <person name="Varghese N."/>
        </authorList>
    </citation>
    <scope>NUCLEOTIDE SEQUENCE [LARGE SCALE GENOMIC DNA]</scope>
    <source>
        <strain evidence="10">DSM 23407</strain>
    </source>
</reference>
<comment type="similarity">
    <text evidence="2">Belongs to the OmpP1/FadL family.</text>
</comment>
<evidence type="ECO:0000256" key="6">
    <source>
        <dbReference type="ARBA" id="ARBA00023136"/>
    </source>
</evidence>
<evidence type="ECO:0000256" key="5">
    <source>
        <dbReference type="ARBA" id="ARBA00022729"/>
    </source>
</evidence>
<evidence type="ECO:0000256" key="1">
    <source>
        <dbReference type="ARBA" id="ARBA00004571"/>
    </source>
</evidence>
<evidence type="ECO:0000256" key="8">
    <source>
        <dbReference type="SAM" id="SignalP"/>
    </source>
</evidence>
<keyword evidence="3" id="KW-1134">Transmembrane beta strand</keyword>
<dbReference type="Pfam" id="PF03349">
    <property type="entry name" value="Toluene_X"/>
    <property type="match status" value="1"/>
</dbReference>
<keyword evidence="10" id="KW-1185">Reference proteome</keyword>
<dbReference type="Gene3D" id="2.40.160.60">
    <property type="entry name" value="Outer membrane protein transport protein (OMPP1/FadL/TodX)"/>
    <property type="match status" value="1"/>
</dbReference>
<evidence type="ECO:0000313" key="10">
    <source>
        <dbReference type="Proteomes" id="UP000183900"/>
    </source>
</evidence>
<dbReference type="PANTHER" id="PTHR35093">
    <property type="entry name" value="OUTER MEMBRANE PROTEIN NMB0088-RELATED"/>
    <property type="match status" value="1"/>
</dbReference>
<keyword evidence="6" id="KW-0472">Membrane</keyword>
<comment type="subcellular location">
    <subcellularLocation>
        <location evidence="1">Cell outer membrane</location>
        <topology evidence="1">Multi-pass membrane protein</topology>
    </subcellularLocation>
</comment>
<dbReference type="EMBL" id="CYHE01000001">
    <property type="protein sequence ID" value="CUA91826.1"/>
    <property type="molecule type" value="Genomic_DNA"/>
</dbReference>
<dbReference type="InterPro" id="IPR005017">
    <property type="entry name" value="OMPP1/FadL/TodX"/>
</dbReference>
<keyword evidence="7" id="KW-0998">Cell outer membrane</keyword>
<dbReference type="OrthoDB" id="19849at2"/>
<dbReference type="PANTHER" id="PTHR35093:SF3">
    <property type="entry name" value="LONG-CHAIN FATTY ACID TRANSPORT PROTEIN"/>
    <property type="match status" value="1"/>
</dbReference>
<proteinExistence type="inferred from homology"/>
<dbReference type="GO" id="GO:0009279">
    <property type="term" value="C:cell outer membrane"/>
    <property type="evidence" value="ECO:0007669"/>
    <property type="project" value="UniProtKB-SubCell"/>
</dbReference>
<gene>
    <name evidence="9" type="ORF">Ga0061067_101114</name>
</gene>
<evidence type="ECO:0000256" key="7">
    <source>
        <dbReference type="ARBA" id="ARBA00023237"/>
    </source>
</evidence>
<feature type="chain" id="PRO_5005504313" evidence="8">
    <location>
        <begin position="27"/>
        <end position="414"/>
    </location>
</feature>
<dbReference type="AlphaFoldDB" id="A0A0K6HLY1"/>
<name>A0A0K6HLY1_9HYPH</name>
<dbReference type="GO" id="GO:0015483">
    <property type="term" value="F:long-chain fatty acid transporting porin activity"/>
    <property type="evidence" value="ECO:0007669"/>
    <property type="project" value="TreeGrafter"/>
</dbReference>
<dbReference type="Proteomes" id="UP000183900">
    <property type="component" value="Unassembled WGS sequence"/>
</dbReference>
<keyword evidence="5 8" id="KW-0732">Signal</keyword>
<evidence type="ECO:0000313" key="9">
    <source>
        <dbReference type="EMBL" id="CUA91826.1"/>
    </source>
</evidence>
<accession>A0A0K6HLY1</accession>
<organism evidence="9 10">
    <name type="scientific">Pannonibacter indicus</name>
    <dbReference type="NCBI Taxonomy" id="466044"/>
    <lineage>
        <taxon>Bacteria</taxon>
        <taxon>Pseudomonadati</taxon>
        <taxon>Pseudomonadota</taxon>
        <taxon>Alphaproteobacteria</taxon>
        <taxon>Hyphomicrobiales</taxon>
        <taxon>Stappiaceae</taxon>
        <taxon>Pannonibacter</taxon>
    </lineage>
</organism>
<feature type="signal peptide" evidence="8">
    <location>
        <begin position="1"/>
        <end position="26"/>
    </location>
</feature>
<evidence type="ECO:0000256" key="3">
    <source>
        <dbReference type="ARBA" id="ARBA00022452"/>
    </source>
</evidence>
<evidence type="ECO:0000256" key="4">
    <source>
        <dbReference type="ARBA" id="ARBA00022692"/>
    </source>
</evidence>
<evidence type="ECO:0000256" key="2">
    <source>
        <dbReference type="ARBA" id="ARBA00008163"/>
    </source>
</evidence>
<sequence length="414" mass="43896">MIRISKTLALCTTAIGMISVAGQAYAGGFALREQSAYYQGMSFAGNATTGPSISSIFWNPAAITGAGLGITTESHHALIAPKAEINLDSTSTLRAYGNGGDIASDAWIGSSYTAYNLNDKVYFGLAVNAPFGLSTKPDGGLPWAGQTYNAGSKVFSINANPMVGYKVNDQLAFGAGVQVQYFSVRLRTGTNASTTPPVTTLEGDNIGVGVTAGVIYKPFAGTEFGLGYRSGVAHDLDGTITSAAAVPIYASLITPETVTLSAKQRITDSFRVLGTVEWANWSRLKSPKVTLQANGATLTTLKFNYNDGWFAALGAEYDVNEHLTLRAGAAYEWSPIDDKIRSARLPDNDRIWLSAGASYKVLDNLAFDLGYTHIIGRDTKLAIVPGHQDYAGVVLSGDVDSSVNIVSASMRYRF</sequence>
<dbReference type="RefSeq" id="WP_055453902.1">
    <property type="nucleotide sequence ID" value="NZ_CYHE01000001.1"/>
</dbReference>
<keyword evidence="4" id="KW-0812">Transmembrane</keyword>
<dbReference type="SUPFAM" id="SSF56935">
    <property type="entry name" value="Porins"/>
    <property type="match status" value="1"/>
</dbReference>